<reference evidence="1" key="1">
    <citation type="journal article" date="2021" name="Proc. Natl. Acad. Sci. U.S.A.">
        <title>A Catalog of Tens of Thousands of Viruses from Human Metagenomes Reveals Hidden Associations with Chronic Diseases.</title>
        <authorList>
            <person name="Tisza M.J."/>
            <person name="Buck C.B."/>
        </authorList>
    </citation>
    <scope>NUCLEOTIDE SEQUENCE</scope>
    <source>
        <strain evidence="1">CtPB44</strain>
    </source>
</reference>
<accession>A0A8S5R3U4</accession>
<protein>
    <submittedName>
        <fullName evidence="1">Uncharacterized protein</fullName>
    </submittedName>
</protein>
<evidence type="ECO:0000313" key="1">
    <source>
        <dbReference type="EMBL" id="DAE25753.1"/>
    </source>
</evidence>
<name>A0A8S5R3U4_9CAUD</name>
<dbReference type="EMBL" id="BK015801">
    <property type="protein sequence ID" value="DAE25753.1"/>
    <property type="molecule type" value="Genomic_DNA"/>
</dbReference>
<organism evidence="1">
    <name type="scientific">Siphoviridae sp. ctPB44</name>
    <dbReference type="NCBI Taxonomy" id="2827274"/>
    <lineage>
        <taxon>Viruses</taxon>
        <taxon>Duplodnaviria</taxon>
        <taxon>Heunggongvirae</taxon>
        <taxon>Uroviricota</taxon>
        <taxon>Caudoviricetes</taxon>
    </lineage>
</organism>
<proteinExistence type="predicted"/>
<sequence length="171" mass="19519">MILTNSGRRPGVRQRDMKYEEQKNRTMKTFEEIYRDAAVRNGCNAGKTFARVMFEEGMSQNLERCMDRAAGSHTDLMAFAGWFGKRLARESVRCNAARVNFSQDITIEGRKYATRFGTVTFCTEEKKSLEERAEEIAGRLLSSGLSDDLKTLLKEAVLTGYDLQKDDFDED</sequence>